<evidence type="ECO:0000313" key="1">
    <source>
        <dbReference type="EMBL" id="CAD0101448.1"/>
    </source>
</evidence>
<dbReference type="InterPro" id="IPR015943">
    <property type="entry name" value="WD40/YVTN_repeat-like_dom_sf"/>
</dbReference>
<dbReference type="EMBL" id="CAIJEO010000013">
    <property type="protein sequence ID" value="CAD0101448.1"/>
    <property type="molecule type" value="Genomic_DNA"/>
</dbReference>
<comment type="caution">
    <text evidence="1">The sequence shown here is derived from an EMBL/GenBank/DDBJ whole genome shotgun (WGS) entry which is preliminary data.</text>
</comment>
<dbReference type="Gene3D" id="2.130.10.10">
    <property type="entry name" value="YVTN repeat-like/Quinoprotein amine dehydrogenase"/>
    <property type="match status" value="1"/>
</dbReference>
<dbReference type="Proteomes" id="UP000714618">
    <property type="component" value="Unassembled WGS sequence"/>
</dbReference>
<gene>
    <name evidence="1" type="ORF">AWRI4233_LOCUS10273</name>
</gene>
<dbReference type="AlphaFoldDB" id="A0A9N8K683"/>
<evidence type="ECO:0008006" key="3">
    <source>
        <dbReference type="Google" id="ProtNLM"/>
    </source>
</evidence>
<sequence length="114" mass="12466">MASATLLKNLEGYNGDMREAGLSPDNSLLAICSSNGGCINIYDVNNGDLQASTLEHENMIWDLSFSGSNQYVLSACDDGIARLFSTATGALERRFSDEKEGWSDQRMFVARFTP</sequence>
<dbReference type="OrthoDB" id="1367865at2759"/>
<organism evidence="1 2">
    <name type="scientific">Aureobasidium mustum</name>
    <dbReference type="NCBI Taxonomy" id="2773714"/>
    <lineage>
        <taxon>Eukaryota</taxon>
        <taxon>Fungi</taxon>
        <taxon>Dikarya</taxon>
        <taxon>Ascomycota</taxon>
        <taxon>Pezizomycotina</taxon>
        <taxon>Dothideomycetes</taxon>
        <taxon>Dothideomycetidae</taxon>
        <taxon>Dothideales</taxon>
        <taxon>Saccotheciaceae</taxon>
        <taxon>Aureobasidium</taxon>
    </lineage>
</organism>
<dbReference type="SMART" id="SM00320">
    <property type="entry name" value="WD40"/>
    <property type="match status" value="2"/>
</dbReference>
<keyword evidence="2" id="KW-1185">Reference proteome</keyword>
<protein>
    <recommendedName>
        <fullName evidence="3">WD40 repeat-like protein</fullName>
    </recommendedName>
</protein>
<reference evidence="1" key="1">
    <citation type="submission" date="2020-06" db="EMBL/GenBank/DDBJ databases">
        <authorList>
            <person name="Onetto C."/>
        </authorList>
    </citation>
    <scope>NUCLEOTIDE SEQUENCE</scope>
</reference>
<dbReference type="InterPro" id="IPR036322">
    <property type="entry name" value="WD40_repeat_dom_sf"/>
</dbReference>
<dbReference type="Pfam" id="PF00400">
    <property type="entry name" value="WD40"/>
    <property type="match status" value="1"/>
</dbReference>
<name>A0A9N8K683_9PEZI</name>
<accession>A0A9N8K683</accession>
<dbReference type="InterPro" id="IPR001680">
    <property type="entry name" value="WD40_rpt"/>
</dbReference>
<dbReference type="SUPFAM" id="SSF50978">
    <property type="entry name" value="WD40 repeat-like"/>
    <property type="match status" value="1"/>
</dbReference>
<proteinExistence type="predicted"/>
<evidence type="ECO:0000313" key="2">
    <source>
        <dbReference type="Proteomes" id="UP000714618"/>
    </source>
</evidence>